<comment type="similarity">
    <text evidence="1">Belongs to the C/M/P thioester hydrolase family.</text>
</comment>
<feature type="domain" description="Acyl-CoA thioesterase-like C-terminal" evidence="5">
    <location>
        <begin position="157"/>
        <end position="358"/>
    </location>
</feature>
<dbReference type="Gene3D" id="2.40.160.210">
    <property type="entry name" value="Acyl-CoA thioesterase, double hotdog domain"/>
    <property type="match status" value="1"/>
</dbReference>
<evidence type="ECO:0000313" key="6">
    <source>
        <dbReference type="EMBL" id="KJY01070.1"/>
    </source>
</evidence>
<evidence type="ECO:0000256" key="1">
    <source>
        <dbReference type="ARBA" id="ARBA00006538"/>
    </source>
</evidence>
<keyword evidence="2" id="KW-0378">Hydrolase</keyword>
<dbReference type="PANTHER" id="PTHR11066:SF34">
    <property type="entry name" value="ACYL-COENZYME A THIOESTERASE 8"/>
    <property type="match status" value="1"/>
</dbReference>
<evidence type="ECO:0000256" key="3">
    <source>
        <dbReference type="SAM" id="MobiDB-lite"/>
    </source>
</evidence>
<sequence length="366" mass="40918">MSRPTLIKPPPASENRAPIEDVLELTHLNAIDPNLFTNTRPLWHPPGARGIYGGAVIAQCLAAAQKTVPADFNVHSMHCYFVLNGNADIPILYSVEHVREGRSFATRTVQARQRGQPIFTTTLSFTREGSGGKQKVEHQAKMPVLPVPQEEDPDDALRGPNSPFVTLPVNIENNDSPNPHEKRTRQWIKSRGTISGEGGHQAHLSALAYMSDSYFIGTVARTHKLWRYSTTPKNKKDGSGNTPITNDVLHRLQKLKTMDVEELKRKEGLDDDIINQIKSLEIKDGKIVGIKDRRPEIGMMVSLDHSIYFHSPRDFRADQWLLAEAETPWAGDGRGFVQQRIFTKEGKLVASCVQEGVVRLKQDSKL</sequence>
<reference evidence="6 7" key="1">
    <citation type="submission" date="2015-03" db="EMBL/GenBank/DDBJ databases">
        <title>RNA-seq based gene annotation and comparative genomics of four Zymoseptoria species reveal species-specific pathogenicity related genes and transposable element activity.</title>
        <authorList>
            <person name="Grandaubert J."/>
            <person name="Bhattacharyya A."/>
            <person name="Stukenbrock E.H."/>
        </authorList>
    </citation>
    <scope>NUCLEOTIDE SEQUENCE [LARGE SCALE GENOMIC DNA]</scope>
    <source>
        <strain evidence="6 7">Zb18110</strain>
    </source>
</reference>
<dbReference type="STRING" id="1047168.A0A0F4GUG7"/>
<evidence type="ECO:0000259" key="4">
    <source>
        <dbReference type="Pfam" id="PF13622"/>
    </source>
</evidence>
<proteinExistence type="inferred from homology"/>
<dbReference type="FunFam" id="3.10.129.10:FF:000074">
    <property type="entry name" value="Acyl-CoA thioesterase II"/>
    <property type="match status" value="1"/>
</dbReference>
<evidence type="ECO:0000313" key="7">
    <source>
        <dbReference type="Proteomes" id="UP000033647"/>
    </source>
</evidence>
<gene>
    <name evidence="6" type="ORF">TI39_contig303g00005</name>
</gene>
<dbReference type="Pfam" id="PF13622">
    <property type="entry name" value="4HBT_3"/>
    <property type="match status" value="1"/>
</dbReference>
<dbReference type="GO" id="GO:0047617">
    <property type="term" value="F:fatty acyl-CoA hydrolase activity"/>
    <property type="evidence" value="ECO:0007669"/>
    <property type="project" value="InterPro"/>
</dbReference>
<dbReference type="InterPro" id="IPR003703">
    <property type="entry name" value="Acyl_CoA_thio"/>
</dbReference>
<dbReference type="CDD" id="cd03445">
    <property type="entry name" value="Thioesterase_II_repeat2"/>
    <property type="match status" value="1"/>
</dbReference>
<name>A0A0F4GUG7_9PEZI</name>
<dbReference type="EMBL" id="LAFY01000295">
    <property type="protein sequence ID" value="KJY01070.1"/>
    <property type="molecule type" value="Genomic_DNA"/>
</dbReference>
<dbReference type="InterPro" id="IPR042171">
    <property type="entry name" value="Acyl-CoA_hotdog"/>
</dbReference>
<protein>
    <submittedName>
        <fullName evidence="6">Acyl-CoA thioesterase II like protein</fullName>
    </submittedName>
</protein>
<feature type="region of interest" description="Disordered" evidence="3">
    <location>
        <begin position="146"/>
        <end position="185"/>
    </location>
</feature>
<dbReference type="InterPro" id="IPR029069">
    <property type="entry name" value="HotDog_dom_sf"/>
</dbReference>
<dbReference type="InterPro" id="IPR049450">
    <property type="entry name" value="ACOT8-like_C"/>
</dbReference>
<dbReference type="InterPro" id="IPR049449">
    <property type="entry name" value="TesB_ACOT8-like_N"/>
</dbReference>
<dbReference type="Pfam" id="PF20789">
    <property type="entry name" value="4HBT_3C"/>
    <property type="match status" value="1"/>
</dbReference>
<dbReference type="CDD" id="cd03444">
    <property type="entry name" value="Thioesterase_II_repeat1"/>
    <property type="match status" value="1"/>
</dbReference>
<dbReference type="Proteomes" id="UP000033647">
    <property type="component" value="Unassembled WGS sequence"/>
</dbReference>
<feature type="domain" description="Acyl-CoA thioesterase-like N-terminal HotDog" evidence="4">
    <location>
        <begin position="41"/>
        <end position="126"/>
    </location>
</feature>
<keyword evidence="7" id="KW-1185">Reference proteome</keyword>
<evidence type="ECO:0000259" key="5">
    <source>
        <dbReference type="Pfam" id="PF20789"/>
    </source>
</evidence>
<evidence type="ECO:0000256" key="2">
    <source>
        <dbReference type="ARBA" id="ARBA00022801"/>
    </source>
</evidence>
<comment type="caution">
    <text evidence="6">The sequence shown here is derived from an EMBL/GenBank/DDBJ whole genome shotgun (WGS) entry which is preliminary data.</text>
</comment>
<dbReference type="SUPFAM" id="SSF54637">
    <property type="entry name" value="Thioesterase/thiol ester dehydrase-isomerase"/>
    <property type="match status" value="2"/>
</dbReference>
<dbReference type="GO" id="GO:0009062">
    <property type="term" value="P:fatty acid catabolic process"/>
    <property type="evidence" value="ECO:0007669"/>
    <property type="project" value="TreeGrafter"/>
</dbReference>
<dbReference type="GO" id="GO:0006637">
    <property type="term" value="P:acyl-CoA metabolic process"/>
    <property type="evidence" value="ECO:0007669"/>
    <property type="project" value="InterPro"/>
</dbReference>
<dbReference type="AlphaFoldDB" id="A0A0F4GUG7"/>
<dbReference type="PANTHER" id="PTHR11066">
    <property type="entry name" value="ACYL-COA THIOESTERASE"/>
    <property type="match status" value="1"/>
</dbReference>
<dbReference type="OrthoDB" id="68328at2759"/>
<dbReference type="GO" id="GO:0005782">
    <property type="term" value="C:peroxisomal matrix"/>
    <property type="evidence" value="ECO:0007669"/>
    <property type="project" value="UniProtKB-SubCell"/>
</dbReference>
<accession>A0A0F4GUG7</accession>
<organism evidence="6 7">
    <name type="scientific">Zymoseptoria brevis</name>
    <dbReference type="NCBI Taxonomy" id="1047168"/>
    <lineage>
        <taxon>Eukaryota</taxon>
        <taxon>Fungi</taxon>
        <taxon>Dikarya</taxon>
        <taxon>Ascomycota</taxon>
        <taxon>Pezizomycotina</taxon>
        <taxon>Dothideomycetes</taxon>
        <taxon>Dothideomycetidae</taxon>
        <taxon>Mycosphaerellales</taxon>
        <taxon>Mycosphaerellaceae</taxon>
        <taxon>Zymoseptoria</taxon>
    </lineage>
</organism>